<evidence type="ECO:0000313" key="5">
    <source>
        <dbReference type="EMBL" id="KAJ8600941.1"/>
    </source>
</evidence>
<dbReference type="InterPro" id="IPR011990">
    <property type="entry name" value="TPR-like_helical_dom_sf"/>
</dbReference>
<evidence type="ECO:0000256" key="1">
    <source>
        <dbReference type="ARBA" id="ARBA00022737"/>
    </source>
</evidence>
<sequence>MVQADGAGRSLPRKENDLFKSIVKFYETKQYKKGLKAADAVLRKFPNHGETLAMRGLVLNCLERKAEAYDHVKRGLKADMRSHVCWHVYGLLHRSDRRYTDAIKSYKQALRIDGENIQILRDLSLLQVQMRDRHGFLETRKELLRLKPNNKMHWIAYALANHLCDAKETAIQVIDAYSNSQEERSATYEDSELALYRNTILEEMGRYDEALAHLEATKPLIVDVRSWRERRAEMLLYTRRQRRRRSEEEDDDDESSTTSEEAARSAWIELLSSTEASGDNYFYHRGLQLAVLPEVSAARCREIMRTQRACELPTDAIELSFEQVERLDETYASLATRFPRGEAFLWIPLTYAPRGPAFERMLDSTIRRLTKRGAPALGSSLERLWEPKAGEVVSGRSRGREACELTLRLADAHVASLREKGRYGGDPNGGGTVLEPPTSLLWVSYLRAHCLEWLGDLEAALETIDECIRHTPSAVDLYEKRARLLKRSGDAAEAAEAMDSARTLDLADRYINNKATKYLLRAGRVADARRTAALFTRPEGGDSEMHLREMQATWYELEIGRALAARGDVGPALKKFVAVHKHFADFVDDQFDFHTYCVRKMTLRAYVSVLRFEDRIRGHAAFRRSALAAARVYLGLYDAKVSETRADAERVEPEAEITENDAAAAKARAKRNKQRQRKARAREARAAREGDNLDAPSADASKPKQQHQEDDDPEGLKLLAESRPPLVEASDLATQLAEFAPSRPETHALAFDVAERTGKILLAVRALSRLDQRCVAAKYDKLDGFYAPEAALVDRLSRFVVVFGRAALADGVVARVARTQIARLCGGGGDEEDLGKLVVAKIRAFAADSPVLPSRVAAATALARLEPAATDATAWVLDAALEEHPSRKPLGVKHFENALRALKLDIRADPETVDAFRATAARRFPRAPAFFLPDDDNNNNNKTPPH</sequence>
<keyword evidence="1" id="KW-0677">Repeat</keyword>
<dbReference type="Pfam" id="PF13181">
    <property type="entry name" value="TPR_8"/>
    <property type="match status" value="1"/>
</dbReference>
<keyword evidence="2 3" id="KW-0802">TPR repeat</keyword>
<dbReference type="PANTHER" id="PTHR22767:SF2">
    <property type="entry name" value="N(ALPHA)-ACETYLTRANSFERASE 15_16, ISOFORM A"/>
    <property type="match status" value="1"/>
</dbReference>
<accession>A0AAD7U9T9</accession>
<feature type="compositionally biased region" description="Basic and acidic residues" evidence="4">
    <location>
        <begin position="681"/>
        <end position="691"/>
    </location>
</feature>
<dbReference type="Pfam" id="PF12569">
    <property type="entry name" value="NatA_aux_su"/>
    <property type="match status" value="1"/>
</dbReference>
<dbReference type="SMART" id="SM00028">
    <property type="entry name" value="TPR"/>
    <property type="match status" value="3"/>
</dbReference>
<keyword evidence="6" id="KW-1185">Reference proteome</keyword>
<dbReference type="SUPFAM" id="SSF48452">
    <property type="entry name" value="TPR-like"/>
    <property type="match status" value="2"/>
</dbReference>
<reference evidence="5" key="1">
    <citation type="submission" date="2023-01" db="EMBL/GenBank/DDBJ databases">
        <title>Metagenome sequencing of chrysophaentin producing Chrysophaeum taylorii.</title>
        <authorList>
            <person name="Davison J."/>
            <person name="Bewley C."/>
        </authorList>
    </citation>
    <scope>NUCLEOTIDE SEQUENCE</scope>
    <source>
        <strain evidence="5">NIES-1699</strain>
    </source>
</reference>
<proteinExistence type="predicted"/>
<organism evidence="5 6">
    <name type="scientific">Chrysophaeum taylorii</name>
    <dbReference type="NCBI Taxonomy" id="2483200"/>
    <lineage>
        <taxon>Eukaryota</taxon>
        <taxon>Sar</taxon>
        <taxon>Stramenopiles</taxon>
        <taxon>Ochrophyta</taxon>
        <taxon>Pelagophyceae</taxon>
        <taxon>Pelagomonadales</taxon>
        <taxon>Pelagomonadaceae</taxon>
        <taxon>Chrysophaeum</taxon>
    </lineage>
</organism>
<evidence type="ECO:0000313" key="6">
    <source>
        <dbReference type="Proteomes" id="UP001230188"/>
    </source>
</evidence>
<dbReference type="PIRSF" id="PIRSF000422">
    <property type="entry name" value="N-terminal-AcTrfase-A_aux_su"/>
    <property type="match status" value="1"/>
</dbReference>
<feature type="compositionally biased region" description="Basic residues" evidence="4">
    <location>
        <begin position="667"/>
        <end position="680"/>
    </location>
</feature>
<evidence type="ECO:0000256" key="3">
    <source>
        <dbReference type="PROSITE-ProRule" id="PRU00339"/>
    </source>
</evidence>
<dbReference type="InterPro" id="IPR019734">
    <property type="entry name" value="TPR_rpt"/>
</dbReference>
<protein>
    <submittedName>
        <fullName evidence="5">Uncharacterized protein</fullName>
    </submittedName>
</protein>
<dbReference type="InterPro" id="IPR021183">
    <property type="entry name" value="NatA_aux_su"/>
</dbReference>
<feature type="region of interest" description="Disordered" evidence="4">
    <location>
        <begin position="645"/>
        <end position="713"/>
    </location>
</feature>
<gene>
    <name evidence="5" type="ORF">CTAYLR_005072</name>
</gene>
<dbReference type="Gene3D" id="1.25.40.1040">
    <property type="match status" value="1"/>
</dbReference>
<dbReference type="Proteomes" id="UP001230188">
    <property type="component" value="Unassembled WGS sequence"/>
</dbReference>
<dbReference type="PANTHER" id="PTHR22767">
    <property type="entry name" value="N-TERMINAL ACETYLTRANSFERASE-RELATED"/>
    <property type="match status" value="1"/>
</dbReference>
<comment type="caution">
    <text evidence="5">The sequence shown here is derived from an EMBL/GenBank/DDBJ whole genome shotgun (WGS) entry which is preliminary data.</text>
</comment>
<evidence type="ECO:0000256" key="4">
    <source>
        <dbReference type="SAM" id="MobiDB-lite"/>
    </source>
</evidence>
<evidence type="ECO:0000256" key="2">
    <source>
        <dbReference type="ARBA" id="ARBA00022803"/>
    </source>
</evidence>
<name>A0AAD7U9T9_9STRA</name>
<dbReference type="PROSITE" id="PS50005">
    <property type="entry name" value="TPR"/>
    <property type="match status" value="1"/>
</dbReference>
<dbReference type="EMBL" id="JAQMWT010000466">
    <property type="protein sequence ID" value="KAJ8600941.1"/>
    <property type="molecule type" value="Genomic_DNA"/>
</dbReference>
<feature type="repeat" description="TPR" evidence="3">
    <location>
        <begin position="83"/>
        <end position="116"/>
    </location>
</feature>
<dbReference type="GO" id="GO:0005737">
    <property type="term" value="C:cytoplasm"/>
    <property type="evidence" value="ECO:0007669"/>
    <property type="project" value="TreeGrafter"/>
</dbReference>
<dbReference type="AlphaFoldDB" id="A0AAD7U9T9"/>
<feature type="region of interest" description="Disordered" evidence="4">
    <location>
        <begin position="240"/>
        <end position="260"/>
    </location>
</feature>
<dbReference type="Gene3D" id="1.25.40.1010">
    <property type="match status" value="1"/>
</dbReference>